<sequence length="297" mass="33601">MGQAGLEHWRPSVDKCVDDIKLELSRLNKHMERENMKNPGSKPGIFSGSAPAHTSAAGTADGPIGHRYDKHHRDHEFGQFHPQPCVPGTGEVIEGTQLHMVLQKRMISRGGNLVIQCKVWWSGMDPNLASWENLEALKSRFAYAPSWGQAAWLTPVLLNAVDIGSTNIRYYSPYYHKNFEVDETLEAPDAKICCANRDHLTLYHRDGHYIIVVHANLATGFIRKLEPLHIRHTLDFVIDDGELMAVLADRRGSPLYVVKLNEDTMEWEKVKSLEGRALFTGTLRTIMVNWRLCQSLP</sequence>
<dbReference type="EMBL" id="BQKI01000007">
    <property type="protein sequence ID" value="GJM98902.1"/>
    <property type="molecule type" value="Genomic_DNA"/>
</dbReference>
<name>A0AAV5CKD6_ELECO</name>
<accession>A0AAV5CKD6</accession>
<evidence type="ECO:0000313" key="3">
    <source>
        <dbReference type="Proteomes" id="UP001054889"/>
    </source>
</evidence>
<proteinExistence type="predicted"/>
<dbReference type="AlphaFoldDB" id="A0AAV5CKD6"/>
<comment type="caution">
    <text evidence="2">The sequence shown here is derived from an EMBL/GenBank/DDBJ whole genome shotgun (WGS) entry which is preliminary data.</text>
</comment>
<dbReference type="Proteomes" id="UP001054889">
    <property type="component" value="Unassembled WGS sequence"/>
</dbReference>
<evidence type="ECO:0000256" key="1">
    <source>
        <dbReference type="SAM" id="MobiDB-lite"/>
    </source>
</evidence>
<protein>
    <recommendedName>
        <fullName evidence="4">Chromo domain-containing protein</fullName>
    </recommendedName>
</protein>
<keyword evidence="3" id="KW-1185">Reference proteome</keyword>
<gene>
    <name evidence="2" type="primary">ga15954</name>
    <name evidence="2" type="ORF">PR202_ga15954</name>
</gene>
<reference evidence="2" key="2">
    <citation type="submission" date="2021-12" db="EMBL/GenBank/DDBJ databases">
        <title>Resequencing data analysis of finger millet.</title>
        <authorList>
            <person name="Hatakeyama M."/>
            <person name="Aluri S."/>
            <person name="Balachadran M.T."/>
            <person name="Sivarajan S.R."/>
            <person name="Poveda L."/>
            <person name="Shimizu-Inatsugi R."/>
            <person name="Schlapbach R."/>
            <person name="Sreeman S.M."/>
            <person name="Shimizu K.K."/>
        </authorList>
    </citation>
    <scope>NUCLEOTIDE SEQUENCE</scope>
</reference>
<evidence type="ECO:0008006" key="4">
    <source>
        <dbReference type="Google" id="ProtNLM"/>
    </source>
</evidence>
<reference evidence="2" key="1">
    <citation type="journal article" date="2018" name="DNA Res.">
        <title>Multiple hybrid de novo genome assembly of finger millet, an orphan allotetraploid crop.</title>
        <authorList>
            <person name="Hatakeyama M."/>
            <person name="Aluri S."/>
            <person name="Balachadran M.T."/>
            <person name="Sivarajan S.R."/>
            <person name="Patrignani A."/>
            <person name="Gruter S."/>
            <person name="Poveda L."/>
            <person name="Shimizu-Inatsugi R."/>
            <person name="Baeten J."/>
            <person name="Francoijs K.J."/>
            <person name="Nataraja K.N."/>
            <person name="Reddy Y.A.N."/>
            <person name="Phadnis S."/>
            <person name="Ravikumar R.L."/>
            <person name="Schlapbach R."/>
            <person name="Sreeman S.M."/>
            <person name="Shimizu K.K."/>
        </authorList>
    </citation>
    <scope>NUCLEOTIDE SEQUENCE</scope>
</reference>
<evidence type="ECO:0000313" key="2">
    <source>
        <dbReference type="EMBL" id="GJM98902.1"/>
    </source>
</evidence>
<organism evidence="2 3">
    <name type="scientific">Eleusine coracana subsp. coracana</name>
    <dbReference type="NCBI Taxonomy" id="191504"/>
    <lineage>
        <taxon>Eukaryota</taxon>
        <taxon>Viridiplantae</taxon>
        <taxon>Streptophyta</taxon>
        <taxon>Embryophyta</taxon>
        <taxon>Tracheophyta</taxon>
        <taxon>Spermatophyta</taxon>
        <taxon>Magnoliopsida</taxon>
        <taxon>Liliopsida</taxon>
        <taxon>Poales</taxon>
        <taxon>Poaceae</taxon>
        <taxon>PACMAD clade</taxon>
        <taxon>Chloridoideae</taxon>
        <taxon>Cynodonteae</taxon>
        <taxon>Eleusininae</taxon>
        <taxon>Eleusine</taxon>
    </lineage>
</organism>
<feature type="region of interest" description="Disordered" evidence="1">
    <location>
        <begin position="34"/>
        <end position="66"/>
    </location>
</feature>